<feature type="region of interest" description="Disordered" evidence="1">
    <location>
        <begin position="118"/>
        <end position="138"/>
    </location>
</feature>
<proteinExistence type="predicted"/>
<dbReference type="EMBL" id="JBBJCI010000032">
    <property type="protein sequence ID" value="KAK7254107.1"/>
    <property type="molecule type" value="Genomic_DNA"/>
</dbReference>
<reference evidence="2 3" key="1">
    <citation type="submission" date="2024-03" db="EMBL/GenBank/DDBJ databases">
        <title>Aureococcus anophagefferens CCMP1851 and Kratosvirus quantuckense: Draft genome of a second virus-susceptible host strain in the model system.</title>
        <authorList>
            <person name="Chase E."/>
            <person name="Truchon A.R."/>
            <person name="Schepens W."/>
            <person name="Wilhelm S.W."/>
        </authorList>
    </citation>
    <scope>NUCLEOTIDE SEQUENCE [LARGE SCALE GENOMIC DNA]</scope>
    <source>
        <strain evidence="2 3">CCMP1851</strain>
    </source>
</reference>
<name>A0ABR1GE49_AURAN</name>
<keyword evidence="3" id="KW-1185">Reference proteome</keyword>
<evidence type="ECO:0000313" key="2">
    <source>
        <dbReference type="EMBL" id="KAK7254107.1"/>
    </source>
</evidence>
<accession>A0ABR1GE49</accession>
<feature type="compositionally biased region" description="Basic residues" evidence="1">
    <location>
        <begin position="118"/>
        <end position="137"/>
    </location>
</feature>
<evidence type="ECO:0000256" key="1">
    <source>
        <dbReference type="SAM" id="MobiDB-lite"/>
    </source>
</evidence>
<comment type="caution">
    <text evidence="2">The sequence shown here is derived from an EMBL/GenBank/DDBJ whole genome shotgun (WGS) entry which is preliminary data.</text>
</comment>
<evidence type="ECO:0000313" key="3">
    <source>
        <dbReference type="Proteomes" id="UP001363151"/>
    </source>
</evidence>
<organism evidence="2 3">
    <name type="scientific">Aureococcus anophagefferens</name>
    <name type="common">Harmful bloom alga</name>
    <dbReference type="NCBI Taxonomy" id="44056"/>
    <lineage>
        <taxon>Eukaryota</taxon>
        <taxon>Sar</taxon>
        <taxon>Stramenopiles</taxon>
        <taxon>Ochrophyta</taxon>
        <taxon>Pelagophyceae</taxon>
        <taxon>Pelagomonadales</taxon>
        <taxon>Pelagomonadaceae</taxon>
        <taxon>Aureococcus</taxon>
    </lineage>
</organism>
<sequence length="474" mass="49985">MLGMLLLSLHSITAAPVLVLVPAANRSFAADAYAALAQALVGRGVDARVADVSDTAPASVIDGVAGSDDDPVLVVEGLNHAQFADGRPLDGDLAADLEPAAAIAAPVATPSRLFARRAARPRRDRRVRGAPRRRHGARGLALPARALPVRLADEPGARVPAMADASIGPAAPAPDPLPPADCTCGSPWVARAQAIMSGFEASGLANAAPPRRRCVRGVSGVRPFHLPHIFNACDSNDTDCVLESTTVTMPIHSLRGDYGPVAASEVRAKLKSRQAMWQAYGLDASDDNATDATSLNTCAHINAAAIAWAKARRAKRRWRSAEAGARALGVAADAEAPIGLTGPTWIKTPPVFRRNDSGVDVTSYSFTIANVRRATCRFLLRGFHYCKLLSPLKAMEWIYVDGLPASAAPRARGGLRARVDGGTRQRVLRRRARWLDDGCYAVGDAARPLRGDAVRVPGALLSSCGGCDDLFCTF</sequence>
<protein>
    <submittedName>
        <fullName evidence="2">Uncharacterized protein</fullName>
    </submittedName>
</protein>
<dbReference type="Proteomes" id="UP001363151">
    <property type="component" value="Unassembled WGS sequence"/>
</dbReference>
<gene>
    <name evidence="2" type="ORF">SO694_00008248</name>
</gene>